<dbReference type="PANTHER" id="PTHR24305">
    <property type="entry name" value="CYTOCHROME P450"/>
    <property type="match status" value="1"/>
</dbReference>
<evidence type="ECO:0000256" key="6">
    <source>
        <dbReference type="ARBA" id="ARBA00023033"/>
    </source>
</evidence>
<keyword evidence="4 7" id="KW-0479">Metal-binding</keyword>
<keyword evidence="6" id="KW-0503">Monooxygenase</keyword>
<gene>
    <name evidence="8" type="ORF">B0T25DRAFT_571990</name>
</gene>
<reference evidence="8" key="2">
    <citation type="submission" date="2023-06" db="EMBL/GenBank/DDBJ databases">
        <authorList>
            <consortium name="Lawrence Berkeley National Laboratory"/>
            <person name="Haridas S."/>
            <person name="Hensen N."/>
            <person name="Bonometti L."/>
            <person name="Westerberg I."/>
            <person name="Brannstrom I.O."/>
            <person name="Guillou S."/>
            <person name="Cros-Aarteil S."/>
            <person name="Calhoun S."/>
            <person name="Kuo A."/>
            <person name="Mondo S."/>
            <person name="Pangilinan J."/>
            <person name="Riley R."/>
            <person name="Labutti K."/>
            <person name="Andreopoulos B."/>
            <person name="Lipzen A."/>
            <person name="Chen C."/>
            <person name="Yanf M."/>
            <person name="Daum C."/>
            <person name="Ng V."/>
            <person name="Clum A."/>
            <person name="Steindorff A."/>
            <person name="Ohm R."/>
            <person name="Martin F."/>
            <person name="Silar P."/>
            <person name="Natvig D."/>
            <person name="Lalanne C."/>
            <person name="Gautier V."/>
            <person name="Ament-Velasquez S.L."/>
            <person name="Kruys A."/>
            <person name="Hutchinson M.I."/>
            <person name="Powell A.J."/>
            <person name="Barry K."/>
            <person name="Miller A.N."/>
            <person name="Grigoriev I.V."/>
            <person name="Debuchy R."/>
            <person name="Gladieux P."/>
            <person name="Thoren M.H."/>
            <person name="Johannesson H."/>
        </authorList>
    </citation>
    <scope>NUCLEOTIDE SEQUENCE</scope>
    <source>
        <strain evidence="8">CBS 955.72</strain>
    </source>
</reference>
<dbReference type="EMBL" id="JAUIQD010000006">
    <property type="protein sequence ID" value="KAK3346889.1"/>
    <property type="molecule type" value="Genomic_DNA"/>
</dbReference>
<dbReference type="PRINTS" id="PR00385">
    <property type="entry name" value="P450"/>
</dbReference>
<evidence type="ECO:0000256" key="4">
    <source>
        <dbReference type="ARBA" id="ARBA00022723"/>
    </source>
</evidence>
<name>A0AAJ0HCU5_9PEZI</name>
<dbReference type="Gene3D" id="1.10.630.10">
    <property type="entry name" value="Cytochrome P450"/>
    <property type="match status" value="2"/>
</dbReference>
<dbReference type="InterPro" id="IPR002403">
    <property type="entry name" value="Cyt_P450_E_grp-IV"/>
</dbReference>
<dbReference type="PRINTS" id="PR00465">
    <property type="entry name" value="EP450IV"/>
</dbReference>
<dbReference type="InterPro" id="IPR001128">
    <property type="entry name" value="Cyt_P450"/>
</dbReference>
<dbReference type="Pfam" id="PF00067">
    <property type="entry name" value="p450"/>
    <property type="match status" value="2"/>
</dbReference>
<evidence type="ECO:0000256" key="1">
    <source>
        <dbReference type="ARBA" id="ARBA00001971"/>
    </source>
</evidence>
<dbReference type="InterPro" id="IPR036396">
    <property type="entry name" value="Cyt_P450_sf"/>
</dbReference>
<dbReference type="GO" id="GO:0016705">
    <property type="term" value="F:oxidoreductase activity, acting on paired donors, with incorporation or reduction of molecular oxygen"/>
    <property type="evidence" value="ECO:0007669"/>
    <property type="project" value="InterPro"/>
</dbReference>
<protein>
    <submittedName>
        <fullName evidence="8">Cytochrome P450</fullName>
    </submittedName>
</protein>
<sequence length="444" mass="49618">MDSKFTLPRVTLIALIEILLVKKYPEASPFHYTMISRTWRRLRNKSPPGQLLLEVAERTPNDGIILVQGHSTNLVITKPGPLADVLVHHPYDFAKFDSVREFLQQSLGHGLVVVEGDQHKFMRKNTQPAFKFSQIKELYPMMWKKAVAFTDTLKGEIDGAESGRVEMSRWYGKVTLDIVGLAAFGRDFHAIKNPNDALDMARMFQETIASIRAIYGQIVRDKREAIAKKEDDHFDTLSLLIKSGNFSQTELVDQMLTFLAAGPPSAPNLRRALPDYPSLPAGTDLASVLEHLPYLNGILHESLRLYPTVPITVRVAVRDTTIGGHAVPKGTEIIMSPWLVNRYTALWGPDATEFRPERWATTIKGEEKVNNTGGAASNYAQMTFLHGPRSCIGQGFARAELRCLIAAFVMEFGWELGMKPEEAVPGGVITNKPRNGLFLNLKRV</sequence>
<feature type="binding site" description="axial binding residue" evidence="7">
    <location>
        <position position="391"/>
    </location>
    <ligand>
        <name>heme</name>
        <dbReference type="ChEBI" id="CHEBI:30413"/>
    </ligand>
    <ligandPart>
        <name>Fe</name>
        <dbReference type="ChEBI" id="CHEBI:18248"/>
    </ligandPart>
</feature>
<dbReference type="SUPFAM" id="SSF48264">
    <property type="entry name" value="Cytochrome P450"/>
    <property type="match status" value="1"/>
</dbReference>
<evidence type="ECO:0000256" key="2">
    <source>
        <dbReference type="ARBA" id="ARBA00010617"/>
    </source>
</evidence>
<dbReference type="GO" id="GO:0020037">
    <property type="term" value="F:heme binding"/>
    <property type="evidence" value="ECO:0007669"/>
    <property type="project" value="InterPro"/>
</dbReference>
<keyword evidence="3 7" id="KW-0349">Heme</keyword>
<dbReference type="InterPro" id="IPR050121">
    <property type="entry name" value="Cytochrome_P450_monoxygenase"/>
</dbReference>
<evidence type="ECO:0000256" key="7">
    <source>
        <dbReference type="PIRSR" id="PIRSR602403-1"/>
    </source>
</evidence>
<evidence type="ECO:0000313" key="9">
    <source>
        <dbReference type="Proteomes" id="UP001275084"/>
    </source>
</evidence>
<reference evidence="8" key="1">
    <citation type="journal article" date="2023" name="Mol. Phylogenet. Evol.">
        <title>Genome-scale phylogeny and comparative genomics of the fungal order Sordariales.</title>
        <authorList>
            <person name="Hensen N."/>
            <person name="Bonometti L."/>
            <person name="Westerberg I."/>
            <person name="Brannstrom I.O."/>
            <person name="Guillou S."/>
            <person name="Cros-Aarteil S."/>
            <person name="Calhoun S."/>
            <person name="Haridas S."/>
            <person name="Kuo A."/>
            <person name="Mondo S."/>
            <person name="Pangilinan J."/>
            <person name="Riley R."/>
            <person name="LaButti K."/>
            <person name="Andreopoulos B."/>
            <person name="Lipzen A."/>
            <person name="Chen C."/>
            <person name="Yan M."/>
            <person name="Daum C."/>
            <person name="Ng V."/>
            <person name="Clum A."/>
            <person name="Steindorff A."/>
            <person name="Ohm R.A."/>
            <person name="Martin F."/>
            <person name="Silar P."/>
            <person name="Natvig D.O."/>
            <person name="Lalanne C."/>
            <person name="Gautier V."/>
            <person name="Ament-Velasquez S.L."/>
            <person name="Kruys A."/>
            <person name="Hutchinson M.I."/>
            <person name="Powell A.J."/>
            <person name="Barry K."/>
            <person name="Miller A.N."/>
            <person name="Grigoriev I.V."/>
            <person name="Debuchy R."/>
            <person name="Gladieux P."/>
            <person name="Hiltunen Thoren M."/>
            <person name="Johannesson H."/>
        </authorList>
    </citation>
    <scope>NUCLEOTIDE SEQUENCE</scope>
    <source>
        <strain evidence="8">CBS 955.72</strain>
    </source>
</reference>
<keyword evidence="9" id="KW-1185">Reference proteome</keyword>
<organism evidence="8 9">
    <name type="scientific">Lasiosphaeria hispida</name>
    <dbReference type="NCBI Taxonomy" id="260671"/>
    <lineage>
        <taxon>Eukaryota</taxon>
        <taxon>Fungi</taxon>
        <taxon>Dikarya</taxon>
        <taxon>Ascomycota</taxon>
        <taxon>Pezizomycotina</taxon>
        <taxon>Sordariomycetes</taxon>
        <taxon>Sordariomycetidae</taxon>
        <taxon>Sordariales</taxon>
        <taxon>Lasiosphaeriaceae</taxon>
        <taxon>Lasiosphaeria</taxon>
    </lineage>
</organism>
<comment type="similarity">
    <text evidence="2">Belongs to the cytochrome P450 family.</text>
</comment>
<evidence type="ECO:0000256" key="3">
    <source>
        <dbReference type="ARBA" id="ARBA00022617"/>
    </source>
</evidence>
<comment type="cofactor">
    <cofactor evidence="1 7">
        <name>heme</name>
        <dbReference type="ChEBI" id="CHEBI:30413"/>
    </cofactor>
</comment>
<proteinExistence type="inferred from homology"/>
<evidence type="ECO:0000313" key="8">
    <source>
        <dbReference type="EMBL" id="KAK3346889.1"/>
    </source>
</evidence>
<dbReference type="GO" id="GO:0005506">
    <property type="term" value="F:iron ion binding"/>
    <property type="evidence" value="ECO:0007669"/>
    <property type="project" value="InterPro"/>
</dbReference>
<dbReference type="AlphaFoldDB" id="A0AAJ0HCU5"/>
<dbReference type="GO" id="GO:0004497">
    <property type="term" value="F:monooxygenase activity"/>
    <property type="evidence" value="ECO:0007669"/>
    <property type="project" value="UniProtKB-KW"/>
</dbReference>
<dbReference type="PANTHER" id="PTHR24305:SF166">
    <property type="entry name" value="CYTOCHROME P450 12A4, MITOCHONDRIAL-RELATED"/>
    <property type="match status" value="1"/>
</dbReference>
<evidence type="ECO:0000256" key="5">
    <source>
        <dbReference type="ARBA" id="ARBA00023004"/>
    </source>
</evidence>
<keyword evidence="6" id="KW-0560">Oxidoreductase</keyword>
<dbReference type="Proteomes" id="UP001275084">
    <property type="component" value="Unassembled WGS sequence"/>
</dbReference>
<keyword evidence="5 7" id="KW-0408">Iron</keyword>
<comment type="caution">
    <text evidence="8">The sequence shown here is derived from an EMBL/GenBank/DDBJ whole genome shotgun (WGS) entry which is preliminary data.</text>
</comment>
<accession>A0AAJ0HCU5</accession>